<evidence type="ECO:0000313" key="3">
    <source>
        <dbReference type="Proteomes" id="UP001629260"/>
    </source>
</evidence>
<accession>A0ABW8XT62</accession>
<name>A0ABW8XT62_9FLAO</name>
<protein>
    <recommendedName>
        <fullName evidence="4">YD repeat-containing protein</fullName>
    </recommendedName>
</protein>
<proteinExistence type="predicted"/>
<keyword evidence="3" id="KW-1185">Reference proteome</keyword>
<evidence type="ECO:0008006" key="4">
    <source>
        <dbReference type="Google" id="ProtNLM"/>
    </source>
</evidence>
<dbReference type="PROSITE" id="PS51257">
    <property type="entry name" value="PROKAR_LIPOPROTEIN"/>
    <property type="match status" value="1"/>
</dbReference>
<keyword evidence="1" id="KW-0732">Signal</keyword>
<sequence>MKKLAPIFLFISALTLLFTSCANDKDDKSKNFVKIIESTKDGITENSVFTYKENQIISADNTKEKTDYTYQNGLITKITTYNKATQLTSVLNYTYDKEKLIKVSSTEKYVIYYTHNGNDKVSYQKYTIDSQNKEQKVLHGILYFKNKNLIKDECIFDNVTENSVSGSKTTFDYDTYNNPYFSILGYEKLLDHGALISKNNAVMTVAETTVTQEGQTISSANMYTTKFKYDADDYPTEQISEESLMNPDYSKIQYLY</sequence>
<reference evidence="2 3" key="1">
    <citation type="submission" date="2024-06" db="EMBL/GenBank/DDBJ databases">
        <authorList>
            <person name="Kaempfer P."/>
            <person name="Viver T."/>
        </authorList>
    </citation>
    <scope>NUCLEOTIDE SEQUENCE [LARGE SCALE GENOMIC DNA]</scope>
    <source>
        <strain evidence="2 3">ST-87</strain>
    </source>
</reference>
<organism evidence="2 3">
    <name type="scientific">Flavobacterium plantiphilum</name>
    <dbReference type="NCBI Taxonomy" id="3163297"/>
    <lineage>
        <taxon>Bacteria</taxon>
        <taxon>Pseudomonadati</taxon>
        <taxon>Bacteroidota</taxon>
        <taxon>Flavobacteriia</taxon>
        <taxon>Flavobacteriales</taxon>
        <taxon>Flavobacteriaceae</taxon>
        <taxon>Flavobacterium</taxon>
    </lineage>
</organism>
<comment type="caution">
    <text evidence="2">The sequence shown here is derived from an EMBL/GenBank/DDBJ whole genome shotgun (WGS) entry which is preliminary data.</text>
</comment>
<feature type="signal peptide" evidence="1">
    <location>
        <begin position="1"/>
        <end position="24"/>
    </location>
</feature>
<dbReference type="EMBL" id="JBELQA010000003">
    <property type="protein sequence ID" value="MFL9830672.1"/>
    <property type="molecule type" value="Genomic_DNA"/>
</dbReference>
<evidence type="ECO:0000256" key="1">
    <source>
        <dbReference type="SAM" id="SignalP"/>
    </source>
</evidence>
<gene>
    <name evidence="2" type="ORF">ABS764_07400</name>
</gene>
<dbReference type="RefSeq" id="WP_408081149.1">
    <property type="nucleotide sequence ID" value="NZ_JBELQA010000003.1"/>
</dbReference>
<evidence type="ECO:0000313" key="2">
    <source>
        <dbReference type="EMBL" id="MFL9830672.1"/>
    </source>
</evidence>
<feature type="chain" id="PRO_5047071349" description="YD repeat-containing protein" evidence="1">
    <location>
        <begin position="25"/>
        <end position="256"/>
    </location>
</feature>
<dbReference type="Proteomes" id="UP001629260">
    <property type="component" value="Unassembled WGS sequence"/>
</dbReference>